<reference evidence="3" key="1">
    <citation type="submission" date="2020-05" db="EMBL/GenBank/DDBJ databases">
        <title>WGS assembly of Panicum virgatum.</title>
        <authorList>
            <person name="Lovell J.T."/>
            <person name="Jenkins J."/>
            <person name="Shu S."/>
            <person name="Juenger T.E."/>
            <person name="Schmutz J."/>
        </authorList>
    </citation>
    <scope>NUCLEOTIDE SEQUENCE</scope>
    <source>
        <strain evidence="3">AP13</strain>
    </source>
</reference>
<feature type="compositionally biased region" description="Basic and acidic residues" evidence="1">
    <location>
        <begin position="62"/>
        <end position="82"/>
    </location>
</feature>
<feature type="region of interest" description="Disordered" evidence="1">
    <location>
        <begin position="497"/>
        <end position="518"/>
    </location>
</feature>
<dbReference type="Proteomes" id="UP000823388">
    <property type="component" value="Chromosome 3N"/>
</dbReference>
<dbReference type="Pfam" id="PF06972">
    <property type="entry name" value="GIP1_N"/>
    <property type="match status" value="1"/>
</dbReference>
<feature type="region of interest" description="Disordered" evidence="1">
    <location>
        <begin position="750"/>
        <end position="808"/>
    </location>
</feature>
<feature type="compositionally biased region" description="Polar residues" evidence="1">
    <location>
        <begin position="767"/>
        <end position="779"/>
    </location>
</feature>
<dbReference type="InterPro" id="IPR009719">
    <property type="entry name" value="GIP1_N"/>
</dbReference>
<feature type="region of interest" description="Disordered" evidence="1">
    <location>
        <begin position="645"/>
        <end position="668"/>
    </location>
</feature>
<sequence>MSGGGAGGKGAAAPVPAGSRKLVQSLKEIVNRPEAEIYAALRECGMDPDEAVSRLLSQDTFQEVKSKRDRKKEIKEVPEPRSRSNTSTSRGVRGGADRGGRSNAVHSSSTDNVAPRPPVSGPGAASINSSQKQPVASGSSANKHVVADGPAVSSQPSSGLQHGWSETPGQLSMADIVKMGRPPQGKASSKPVVTADRGYAGQYPSLPSTVNQNLKQSGSTVPPSDLDKGLPSQDSAQVKNHGHSSAESKRTYEGDWCLQDEPTSANQLSLPETSGDPFFYEASIQSSALVTDVVNSHENSHLDENSTIAMITAPASERHLECSEGVSEYNDGVSYQPQNYSHEVEDSSANVSAAAANFQSLSLHNEELVAKKIAEDNPAVIIPDHLQVTNTECVSLSFGSFGSGAFSGLLPQKTTDSNVELPVREEPAPVDQIDARNQDYYESGVVNSSADENLEAMMGANLENIDAPSVSQANEHRTEVLNPPGLQYDMPSVSSHAYSNTNTSQPNTMEDPQGNNQAHTLSHLTNLMQANPLSTSSLLGSNQNNAALHGLEFDLPPYLEAKYNTGSTTNPRPAISMQEALKTGVFSNTQSTQSLPSTSIPTGPPLPQQLAAHHYSQPTLPLTHFANIVGYPTYLPQNYATYLSSGLQQQQQPPQQQPPSSVISGYGGFGNSSNLPGNFALNQSTGSASTLGFDEALSRQYKDTSQYMALQQGDNSAMWLHGSGSRGTSALPQGHFYGFQGQSQLGGFRQAQQPQPSQFGGHGYPTFYQSQGGLTQEHPQNLAEGSLNGFPAVPSQQSHPSWQHQHTY</sequence>
<evidence type="ECO:0000259" key="2">
    <source>
        <dbReference type="Pfam" id="PF06972"/>
    </source>
</evidence>
<feature type="region of interest" description="Disordered" evidence="1">
    <location>
        <begin position="55"/>
        <end position="253"/>
    </location>
</feature>
<feature type="domain" description="GBF-interacting protein 1 N-terminal" evidence="2">
    <location>
        <begin position="15"/>
        <end position="73"/>
    </location>
</feature>
<comment type="caution">
    <text evidence="3">The sequence shown here is derived from an EMBL/GenBank/DDBJ whole genome shotgun (WGS) entry which is preliminary data.</text>
</comment>
<dbReference type="InterPro" id="IPR009060">
    <property type="entry name" value="UBA-like_sf"/>
</dbReference>
<organism evidence="3 4">
    <name type="scientific">Panicum virgatum</name>
    <name type="common">Blackwell switchgrass</name>
    <dbReference type="NCBI Taxonomy" id="38727"/>
    <lineage>
        <taxon>Eukaryota</taxon>
        <taxon>Viridiplantae</taxon>
        <taxon>Streptophyta</taxon>
        <taxon>Embryophyta</taxon>
        <taxon>Tracheophyta</taxon>
        <taxon>Spermatophyta</taxon>
        <taxon>Magnoliopsida</taxon>
        <taxon>Liliopsida</taxon>
        <taxon>Poales</taxon>
        <taxon>Poaceae</taxon>
        <taxon>PACMAD clade</taxon>
        <taxon>Panicoideae</taxon>
        <taxon>Panicodae</taxon>
        <taxon>Paniceae</taxon>
        <taxon>Panicinae</taxon>
        <taxon>Panicum</taxon>
        <taxon>Panicum sect. Hiantes</taxon>
    </lineage>
</organism>
<protein>
    <recommendedName>
        <fullName evidence="2">GBF-interacting protein 1 N-terminal domain-containing protein</fullName>
    </recommendedName>
</protein>
<evidence type="ECO:0000256" key="1">
    <source>
        <dbReference type="SAM" id="MobiDB-lite"/>
    </source>
</evidence>
<feature type="compositionally biased region" description="Low complexity" evidence="1">
    <location>
        <begin position="794"/>
        <end position="808"/>
    </location>
</feature>
<feature type="compositionally biased region" description="Polar residues" evidence="1">
    <location>
        <begin position="126"/>
        <end position="142"/>
    </location>
</feature>
<keyword evidence="4" id="KW-1185">Reference proteome</keyword>
<proteinExistence type="predicted"/>
<feature type="compositionally biased region" description="Basic and acidic residues" evidence="1">
    <location>
        <begin position="244"/>
        <end position="253"/>
    </location>
</feature>
<dbReference type="AlphaFoldDB" id="A0A8T0U6S0"/>
<gene>
    <name evidence="3" type="ORF">PVAP13_3NG181340</name>
</gene>
<dbReference type="EMBL" id="CM029042">
    <property type="protein sequence ID" value="KAG2617475.1"/>
    <property type="molecule type" value="Genomic_DNA"/>
</dbReference>
<dbReference type="SUPFAM" id="SSF46934">
    <property type="entry name" value="UBA-like"/>
    <property type="match status" value="1"/>
</dbReference>
<dbReference type="PANTHER" id="PTHR46445">
    <property type="entry name" value="RNA POLYMERASE II DEGRADATION FACTOR-LIKE PROTEIN (DUF1296)"/>
    <property type="match status" value="1"/>
</dbReference>
<dbReference type="PANTHER" id="PTHR46445:SF3">
    <property type="entry name" value="RNA POLYMERASE II DEGRADATION FACTOR-LIKE PROTEIN (DUF1296)-RELATED"/>
    <property type="match status" value="1"/>
</dbReference>
<feature type="compositionally biased region" description="Polar residues" evidence="1">
    <location>
        <begin position="205"/>
        <end position="222"/>
    </location>
</feature>
<evidence type="ECO:0000313" key="4">
    <source>
        <dbReference type="Proteomes" id="UP000823388"/>
    </source>
</evidence>
<name>A0A8T0U6S0_PANVG</name>
<accession>A0A8T0U6S0</accession>
<evidence type="ECO:0000313" key="3">
    <source>
        <dbReference type="EMBL" id="KAG2617475.1"/>
    </source>
</evidence>